<dbReference type="InterPro" id="IPR003594">
    <property type="entry name" value="HATPase_dom"/>
</dbReference>
<accession>A0A4T0X6R0</accession>
<dbReference type="InterPro" id="IPR005467">
    <property type="entry name" value="His_kinase_dom"/>
</dbReference>
<dbReference type="Proteomes" id="UP000307173">
    <property type="component" value="Unassembled WGS sequence"/>
</dbReference>
<dbReference type="SMART" id="SM00387">
    <property type="entry name" value="HATPase_c"/>
    <property type="match status" value="1"/>
</dbReference>
<dbReference type="PROSITE" id="PS50109">
    <property type="entry name" value="HIS_KIN"/>
    <property type="match status" value="1"/>
</dbReference>
<proteinExistence type="inferred from homology"/>
<protein>
    <recommendedName>
        <fullName evidence="1">Protein-serine/threonine kinase</fullName>
        <ecNumber evidence="1">2.7.11.-</ecNumber>
    </recommendedName>
</protein>
<evidence type="ECO:0000259" key="2">
    <source>
        <dbReference type="PROSITE" id="PS50109"/>
    </source>
</evidence>
<feature type="domain" description="Histidine kinase" evidence="2">
    <location>
        <begin position="207"/>
        <end position="319"/>
    </location>
</feature>
<dbReference type="SUPFAM" id="SSF55874">
    <property type="entry name" value="ATPase domain of HSP90 chaperone/DNA topoisomerase II/histidine kinase"/>
    <property type="match status" value="1"/>
</dbReference>
<reference evidence="3 4" key="1">
    <citation type="journal article" date="2019" name="Front. Genet.">
        <title>Whole-Genome Sequencing of the Opportunistic Yeast Pathogen Candida inconspicua Uncovers Its Hybrid Origin.</title>
        <authorList>
            <person name="Mixao V."/>
            <person name="Hansen A.P."/>
            <person name="Saus E."/>
            <person name="Boekhout T."/>
            <person name="Lass-Florl C."/>
            <person name="Gabaldon T."/>
        </authorList>
    </citation>
    <scope>NUCLEOTIDE SEQUENCE [LARGE SCALE GENOMIC DNA]</scope>
    <source>
        <strain evidence="3 4">CBS 180</strain>
    </source>
</reference>
<keyword evidence="1" id="KW-0808">Transferase</keyword>
<dbReference type="PANTHER" id="PTHR11947:SF3">
    <property type="entry name" value="[PYRUVATE DEHYDROGENASE (ACETYL-TRANSFERRING)] KINASE, MITOCHONDRIAL"/>
    <property type="match status" value="1"/>
</dbReference>
<keyword evidence="1" id="KW-0067">ATP-binding</keyword>
<keyword evidence="1" id="KW-0496">Mitochondrion</keyword>
<sequence length="334" mass="38432">MFQRLSGFFKKAPVPIIKVTPELLLKRETLCNDLQQIYETQLNLFANALPPDTVKNVPLIEHYTSLADEYKRHLSEIKNGNYISKEFTEELFVDLINKQLDYTVSELEIINSKIQHSDLKNLDEAYDKDIDRFFTDYHKNRISKSYLLKTYLYPDPLLTSQNSRLLLDEAIKTTSKMLSLNDYPIPKFNIMNSHSEVPSAYCISAHVVHIMFELFKNATIPSMVRNQPIQIGIYSDVNNPDLVVFEIKDNGGGMPNSMLKKIWQFHYTTSNDNDRDVIHGFGMGLPLCKVFAEFNYGSIKLVNIEDHGVTVYLKLPTHATNPEKPSEPALDLYE</sequence>
<comment type="similarity">
    <text evidence="1">Belongs to the PDK/BCKDK protein kinase family.</text>
</comment>
<dbReference type="InterPro" id="IPR036890">
    <property type="entry name" value="HATPase_C_sf"/>
</dbReference>
<evidence type="ECO:0000313" key="4">
    <source>
        <dbReference type="Proteomes" id="UP000307173"/>
    </source>
</evidence>
<keyword evidence="1" id="KW-0418">Kinase</keyword>
<keyword evidence="4" id="KW-1185">Reference proteome</keyword>
<dbReference type="AlphaFoldDB" id="A0A4T0X6R0"/>
<keyword evidence="1" id="KW-0547">Nucleotide-binding</keyword>
<comment type="subcellular location">
    <subcellularLocation>
        <location evidence="1">Mitochondrion matrix</location>
    </subcellularLocation>
</comment>
<dbReference type="InterPro" id="IPR039028">
    <property type="entry name" value="BCKD/PDK"/>
</dbReference>
<organism evidence="3 4">
    <name type="scientific">Pichia inconspicua</name>
    <dbReference type="NCBI Taxonomy" id="52247"/>
    <lineage>
        <taxon>Eukaryota</taxon>
        <taxon>Fungi</taxon>
        <taxon>Dikarya</taxon>
        <taxon>Ascomycota</taxon>
        <taxon>Saccharomycotina</taxon>
        <taxon>Pichiomycetes</taxon>
        <taxon>Pichiales</taxon>
        <taxon>Pichiaceae</taxon>
        <taxon>Pichia</taxon>
    </lineage>
</organism>
<dbReference type="GO" id="GO:0010906">
    <property type="term" value="P:regulation of glucose metabolic process"/>
    <property type="evidence" value="ECO:0007669"/>
    <property type="project" value="TreeGrafter"/>
</dbReference>
<gene>
    <name evidence="3" type="ORF">CANINC_000235</name>
</gene>
<dbReference type="PANTHER" id="PTHR11947">
    <property type="entry name" value="PYRUVATE DEHYDROGENASE KINASE"/>
    <property type="match status" value="1"/>
</dbReference>
<dbReference type="InterPro" id="IPR004358">
    <property type="entry name" value="Sig_transdc_His_kin-like_C"/>
</dbReference>
<name>A0A4T0X6R0_9ASCO</name>
<dbReference type="EC" id="2.7.11.-" evidence="1"/>
<comment type="caution">
    <text evidence="3">The sequence shown here is derived from an EMBL/GenBank/DDBJ whole genome shotgun (WGS) entry which is preliminary data.</text>
</comment>
<evidence type="ECO:0000256" key="1">
    <source>
        <dbReference type="RuleBase" id="RU366032"/>
    </source>
</evidence>
<dbReference type="GO" id="GO:0005524">
    <property type="term" value="F:ATP binding"/>
    <property type="evidence" value="ECO:0007669"/>
    <property type="project" value="UniProtKB-UniRule"/>
</dbReference>
<evidence type="ECO:0000313" key="3">
    <source>
        <dbReference type="EMBL" id="TID31188.1"/>
    </source>
</evidence>
<dbReference type="EMBL" id="SELW01000040">
    <property type="protein sequence ID" value="TID31188.1"/>
    <property type="molecule type" value="Genomic_DNA"/>
</dbReference>
<dbReference type="GO" id="GO:0004740">
    <property type="term" value="F:pyruvate dehydrogenase (acetyl-transferring) kinase activity"/>
    <property type="evidence" value="ECO:0007669"/>
    <property type="project" value="TreeGrafter"/>
</dbReference>
<dbReference type="OrthoDB" id="3264224at2759"/>
<dbReference type="Pfam" id="PF02518">
    <property type="entry name" value="HATPase_c"/>
    <property type="match status" value="1"/>
</dbReference>
<dbReference type="STRING" id="52247.A0A4T0X6R0"/>
<dbReference type="GO" id="GO:0005759">
    <property type="term" value="C:mitochondrial matrix"/>
    <property type="evidence" value="ECO:0007669"/>
    <property type="project" value="UniProtKB-SubCell"/>
</dbReference>
<dbReference type="PRINTS" id="PR00344">
    <property type="entry name" value="BCTRLSENSOR"/>
</dbReference>
<dbReference type="Gene3D" id="3.30.565.10">
    <property type="entry name" value="Histidine kinase-like ATPase, C-terminal domain"/>
    <property type="match status" value="1"/>
</dbReference>